<dbReference type="Gene3D" id="3.90.1750.10">
    <property type="entry name" value="Hect, E3 ligase catalytic domains"/>
    <property type="match status" value="1"/>
</dbReference>
<proteinExistence type="predicted"/>
<accession>A0ABR2HP37</accession>
<dbReference type="InterPro" id="IPR000569">
    <property type="entry name" value="HECT_dom"/>
</dbReference>
<feature type="active site" description="Glycyl thioester intermediate" evidence="6">
    <location>
        <position position="1698"/>
    </location>
</feature>
<evidence type="ECO:0000256" key="5">
    <source>
        <dbReference type="ARBA" id="ARBA00022786"/>
    </source>
</evidence>
<sequence length="1731" mass="205649">MNEKLLLLSSSSPFFENYDLHDSIYQSLIDLEEEKSKDEIMELLIKAQQSLNENIDDSIVDDIFSLMLKCYSYFPCDFIPILEQLYSRSRNNLNYTIITVSILSYYIQNNYSSYLFDFKSFVIEIINNINSFINHNVNLPFELNFLLDILIISDLNDHFIQFNILPIFNYIFLHISKNQNFYNSYKDQIIFLIKKVIRVSFFNIICNFLPINEDTYLEMNTDDLTFLIPLIPNELFIKLFHLNEKILLKSTEISLPFVSIFLSKCQELNLKIKSIDQLFESLSFEEIVHQIIDIAQKYELDLPTNITIYNNTIISLSILSEISFYIDILSNLCENKLSAAMTLTKSFAKYFQKIIKKGDFNDKFDEIFLSTINSNQNNIEILINLLNFLDDDYLKYFYQKEHMHNLISMILQIENNLPYSLIKVIDRYSIYTFISKRILLNIQITPRIFYIFKFSNKKANKFKPNKSFEQNFTYRLRLNISTTTNLDNPQLISFIKNNDYNLLTTMNDESLSFIIKALIFAENEKCSIIGLTSNNVIPFYAIVLGNLKIFDKNYYTISEDRYIDMFFMALKTQFNSSSPIIRASICSILKSQKITKSISQFNIRMFDILIIWLLSNTCDLYKTDIINYLISDINKLKYIKTNLNELIKFILKENRFENALFMDMFMHRYNYFKASFHIFKAPLSYFDENKIMNFDLLIEHFLTNYNFEKNDTVINYIFLKLENSYQYNSKDTFNNLGRSIIDHLFALINHKKWSYQSFYCLECIAYTYIYLLEKNPYQIFESVLPELENYLILFEKNNDNENKAKTAICALSFLISSLRSQLIMDEFINWYFSRIEQFTAIQIFCFNYIFNSIFDINGLKHILVSIFKKYNYEEVLSDLIQKDSSHGVFHYSYALLLKSLINKFTSFSKNPNIYCIPISELEKVKTPFVHELKIVPFLPLNQITKNSFQNLPQTQLNMNFFVFMEEIERIKTNKNRVKKGVLSSGFIEYNYHSTDFVLEFEEPCSIISDYYRYIYNKSPWIYYMVAGNKINLYNLGDKIKEKLETIIKENQNDDIDLFTSKCISFNLATNIFSLTENDFSKACKYIFSFNEEDINIFMKLLEKQFYTFIEKEKKKENTYNYLNRLLSVFVLISKFERFKQSYYNFEEILLDIILKPKYRNDEKILSKIADMLIDMKLNEISLNFFHVTNFMYKTKNEDLIYKATKISKVYFVELLRYNIEKIKYLYLSEIKRDELSFSKIIELLDWEPCLKGLDDNILFLDRLLNEFDRTHNYYKNEYYIKLINLFTPDRNTYDLDSFSDLDESETEEFSIPPKLLNSDPTFWNYFLENRIKIFKIIIGNQYKITNLSLSFKIIDEYSEFFPFLMRYKWFIEKTYNLYNYQIYELLIDRENIIESSLSQLNINDLNIWRPNFKIKYLGQIGVDYGGLRKDWFTKLSRELFNPNLGLFSITDEMKYHPNAQSYANSNHLQLFKFCGILIAKAILQKENVDVHLSSAFLCRVLGRNVGLNDIREIDNEIFRSLHFLLNNDLNLYDGYEGYFVVDHNNFGKIETYELIENGGQIRITNENKYDYVKCMIDYYSKDSIDCQIQAFCEGFNSLIQQKYIKIFSPNELDLLISGISSISVDFLKENTIYEFPYTNYSPPVVLFFNSISKWDQPDLKKLLMFITGSPNLPFTGLNRPIKIQCGGEKDRLPVAHTCFNTLCLPKYENEEQLNFKFLQAFAEESSDFLLI</sequence>
<dbReference type="Gene3D" id="3.30.2410.10">
    <property type="entry name" value="Hect, E3 ligase catalytic domain"/>
    <property type="match status" value="1"/>
</dbReference>
<feature type="domain" description="HECT" evidence="7">
    <location>
        <begin position="1403"/>
        <end position="1731"/>
    </location>
</feature>
<keyword evidence="4" id="KW-0808">Transferase</keyword>
<dbReference type="EC" id="2.3.2.26" evidence="3"/>
<evidence type="ECO:0000256" key="1">
    <source>
        <dbReference type="ARBA" id="ARBA00000885"/>
    </source>
</evidence>
<evidence type="ECO:0000313" key="9">
    <source>
        <dbReference type="Proteomes" id="UP001470230"/>
    </source>
</evidence>
<evidence type="ECO:0000259" key="7">
    <source>
        <dbReference type="PROSITE" id="PS50237"/>
    </source>
</evidence>
<comment type="caution">
    <text evidence="8">The sequence shown here is derived from an EMBL/GenBank/DDBJ whole genome shotgun (WGS) entry which is preliminary data.</text>
</comment>
<dbReference type="SUPFAM" id="SSF56204">
    <property type="entry name" value="Hect, E3 ligase catalytic domain"/>
    <property type="match status" value="1"/>
</dbReference>
<dbReference type="InterPro" id="IPR050409">
    <property type="entry name" value="E3_ubiq-protein_ligase"/>
</dbReference>
<comment type="catalytic activity">
    <reaction evidence="1">
        <text>S-ubiquitinyl-[E2 ubiquitin-conjugating enzyme]-L-cysteine + [acceptor protein]-L-lysine = [E2 ubiquitin-conjugating enzyme]-L-cysteine + N(6)-ubiquitinyl-[acceptor protein]-L-lysine.</text>
        <dbReference type="EC" id="2.3.2.26"/>
    </reaction>
</comment>
<evidence type="ECO:0000256" key="4">
    <source>
        <dbReference type="ARBA" id="ARBA00022679"/>
    </source>
</evidence>
<dbReference type="Pfam" id="PF00632">
    <property type="entry name" value="HECT"/>
    <property type="match status" value="1"/>
</dbReference>
<evidence type="ECO:0000256" key="2">
    <source>
        <dbReference type="ARBA" id="ARBA00004906"/>
    </source>
</evidence>
<name>A0ABR2HP37_9EUKA</name>
<dbReference type="PANTHER" id="PTHR11254:SF440">
    <property type="entry name" value="E3 UBIQUITIN-PROTEIN LIGASE NEDD-4"/>
    <property type="match status" value="1"/>
</dbReference>
<gene>
    <name evidence="8" type="ORF">M9Y10_018240</name>
</gene>
<dbReference type="SMART" id="SM00119">
    <property type="entry name" value="HECTc"/>
    <property type="match status" value="1"/>
</dbReference>
<evidence type="ECO:0000256" key="3">
    <source>
        <dbReference type="ARBA" id="ARBA00012485"/>
    </source>
</evidence>
<reference evidence="8 9" key="1">
    <citation type="submission" date="2024-04" db="EMBL/GenBank/DDBJ databases">
        <title>Tritrichomonas musculus Genome.</title>
        <authorList>
            <person name="Alves-Ferreira E."/>
            <person name="Grigg M."/>
            <person name="Lorenzi H."/>
            <person name="Galac M."/>
        </authorList>
    </citation>
    <scope>NUCLEOTIDE SEQUENCE [LARGE SCALE GENOMIC DNA]</scope>
    <source>
        <strain evidence="8 9">EAF2021</strain>
    </source>
</reference>
<dbReference type="Proteomes" id="UP001470230">
    <property type="component" value="Unassembled WGS sequence"/>
</dbReference>
<keyword evidence="5 6" id="KW-0833">Ubl conjugation pathway</keyword>
<keyword evidence="9" id="KW-1185">Reference proteome</keyword>
<dbReference type="EMBL" id="JAPFFF010000024">
    <property type="protein sequence ID" value="KAK8850128.1"/>
    <property type="molecule type" value="Genomic_DNA"/>
</dbReference>
<dbReference type="InterPro" id="IPR035983">
    <property type="entry name" value="Hect_E3_ubiquitin_ligase"/>
</dbReference>
<organism evidence="8 9">
    <name type="scientific">Tritrichomonas musculus</name>
    <dbReference type="NCBI Taxonomy" id="1915356"/>
    <lineage>
        <taxon>Eukaryota</taxon>
        <taxon>Metamonada</taxon>
        <taxon>Parabasalia</taxon>
        <taxon>Tritrichomonadida</taxon>
        <taxon>Tritrichomonadidae</taxon>
        <taxon>Tritrichomonas</taxon>
    </lineage>
</organism>
<dbReference type="Gene3D" id="3.30.2160.10">
    <property type="entry name" value="Hect, E3 ligase catalytic domain"/>
    <property type="match status" value="1"/>
</dbReference>
<protein>
    <recommendedName>
        <fullName evidence="3">HECT-type E3 ubiquitin transferase</fullName>
        <ecNumber evidence="3">2.3.2.26</ecNumber>
    </recommendedName>
</protein>
<evidence type="ECO:0000256" key="6">
    <source>
        <dbReference type="PROSITE-ProRule" id="PRU00104"/>
    </source>
</evidence>
<dbReference type="CDD" id="cd00078">
    <property type="entry name" value="HECTc"/>
    <property type="match status" value="1"/>
</dbReference>
<dbReference type="PROSITE" id="PS50237">
    <property type="entry name" value="HECT"/>
    <property type="match status" value="1"/>
</dbReference>
<dbReference type="PANTHER" id="PTHR11254">
    <property type="entry name" value="HECT DOMAIN UBIQUITIN-PROTEIN LIGASE"/>
    <property type="match status" value="1"/>
</dbReference>
<comment type="pathway">
    <text evidence="2">Protein modification; protein ubiquitination.</text>
</comment>
<evidence type="ECO:0000313" key="8">
    <source>
        <dbReference type="EMBL" id="KAK8850128.1"/>
    </source>
</evidence>